<feature type="domain" description="DNA-directed DNA polymerase family B exonuclease" evidence="17">
    <location>
        <begin position="3533"/>
        <end position="3743"/>
    </location>
</feature>
<dbReference type="InterPro" id="IPR023211">
    <property type="entry name" value="DNA_pol_palm_dom_sf"/>
</dbReference>
<dbReference type="Gene3D" id="1.10.287.690">
    <property type="entry name" value="Helix hairpin bin"/>
    <property type="match status" value="1"/>
</dbReference>
<feature type="compositionally biased region" description="Polar residues" evidence="15">
    <location>
        <begin position="1067"/>
        <end position="1092"/>
    </location>
</feature>
<dbReference type="InterPro" id="IPR036397">
    <property type="entry name" value="RNaseH_sf"/>
</dbReference>
<evidence type="ECO:0000313" key="25">
    <source>
        <dbReference type="RefSeq" id="XP_055888768.1"/>
    </source>
</evidence>
<dbReference type="InterPro" id="IPR030559">
    <property type="entry name" value="PolZ_Rev3"/>
</dbReference>
<dbReference type="GO" id="GO:0000166">
    <property type="term" value="F:nucleotide binding"/>
    <property type="evidence" value="ECO:0007669"/>
    <property type="project" value="InterPro"/>
</dbReference>
<evidence type="ECO:0000256" key="1">
    <source>
        <dbReference type="ARBA" id="ARBA00001966"/>
    </source>
</evidence>
<feature type="domain" description="DNA-directed DNA polymerase family B multifunctional" evidence="16">
    <location>
        <begin position="3812"/>
        <end position="4263"/>
    </location>
</feature>
<dbReference type="GeneID" id="106057776"/>
<feature type="region of interest" description="Disordered" evidence="15">
    <location>
        <begin position="744"/>
        <end position="773"/>
    </location>
</feature>
<evidence type="ECO:0000259" key="19">
    <source>
        <dbReference type="Pfam" id="PF24055"/>
    </source>
</evidence>
<evidence type="ECO:0000256" key="12">
    <source>
        <dbReference type="ARBA" id="ARBA00023014"/>
    </source>
</evidence>
<dbReference type="Pfam" id="PF14260">
    <property type="entry name" value="zf-C4pol"/>
    <property type="match status" value="1"/>
</dbReference>
<dbReference type="OMA" id="SHAHESE"/>
<dbReference type="RefSeq" id="XP_055888766.1">
    <property type="nucleotide sequence ID" value="XM_056032791.1"/>
</dbReference>
<feature type="compositionally biased region" description="Polar residues" evidence="15">
    <location>
        <begin position="1602"/>
        <end position="1618"/>
    </location>
</feature>
<feature type="region of interest" description="Disordered" evidence="15">
    <location>
        <begin position="1645"/>
        <end position="1683"/>
    </location>
</feature>
<feature type="compositionally biased region" description="Polar residues" evidence="15">
    <location>
        <begin position="1244"/>
        <end position="1272"/>
    </location>
</feature>
<evidence type="ECO:0000256" key="5">
    <source>
        <dbReference type="ARBA" id="ARBA00022679"/>
    </source>
</evidence>
<dbReference type="GO" id="GO:0051536">
    <property type="term" value="F:iron-sulfur cluster binding"/>
    <property type="evidence" value="ECO:0007669"/>
    <property type="project" value="UniProtKB-KW"/>
</dbReference>
<dbReference type="Gene3D" id="1.10.132.60">
    <property type="entry name" value="DNA polymerase family B, C-terminal domain"/>
    <property type="match status" value="1"/>
</dbReference>
<evidence type="ECO:0000259" key="20">
    <source>
        <dbReference type="Pfam" id="PF24065"/>
    </source>
</evidence>
<feature type="region of interest" description="Disordered" evidence="15">
    <location>
        <begin position="3233"/>
        <end position="3270"/>
    </location>
</feature>
<sequence length="4396" mass="495009">MFSLRIVATNYYLAPPIKGLDIVHSEFRDSSVKKIPVLQIFGSTPAGQKTCMHIHGAFPYLYVPYGGTQPEDRFLRQFATSLDRALNIANGSSNCNFQHVYKISVVSGIPIYGYHAGEEQFLKIYFYNPNNIKKASELLLAGAVMNKPYQPHNSHISYPLQVFIDYNLYGMNFVSVGALKFRKPITVSLDKNLNKKKISWLESDITKQSPPSSLYRIWHTKNVPEELYLPDCVVRQSTCELEVDVVAADIINKQDLNNPDSICVNQGLAALWENVKEKTNVEMISQDSNREQDANIVISNSERKLLERFQEIVSQQLTLRPRQPSQLSSINQSSEDSHIASTSSSQSDAPNDECPVIDAVLINRIVSSSQSFTKSQRTQSDSQDISVTNILASLLDESVSLLPSQIASLEEQDSIINNSILLTEQDEKEDEAETQLMQKAEEASFTELLGFRSKSQDFSYDVEIHPEEDPDSEVELLPQFDGASDRMPNICYLCCMNEDSNNSKSQKPMQDDNTVVSDGSEPSSALLKTTSIVCRDGEEVSGSVLSNNASSYTAYSDGSDASSSSGVVTNNSLVFNDSSESSVSNNKMTNSQSSHSGNKTWSQPGWSNQASPWSGEYMGWNQTQNYQNWNQRQTLPTGYSQRTTSQSIPHNVYSPQHSFSNTSPQYQYPHYTSPTREQQFQQCYQSPVHMPYQSPPSSQATQLYQSPTSLHPYNSPSHYLGSAPSKPYQSYQLPQVDQAQTFRPFQLGSPNQSPRGDTFQSSNSQMSSYSSSELGENYPLQQKWLGSHVSSQSLEANCLAQSSYLKAQSVDTCSKEDTAVSKICPKSECDHGMKMESSASSSAKVPAPEHLETKVKLETTVSNNSTSTDLHSHTGLNSQVHLDSNKPKNFLSLSCDSSPVVNPSVQKINPELKHFATSSNICHIQSCTIDNSKFSGDKTTCIDMSNSSDTMLGNMSEESVTNCSKINTSSIGVNTSTPMMQQLLMEESTVRMTIKKDTKETTKKNKPIMNQDLPKPKKKYTSKAKMGSKNSRPRSTSLSTFSGPGGFNTNPSMPIQPRSERAHSISFPFNNDPSFSGSINNQSSRWLQQSPQHWSDQSYSQMYHQHQWDTNQWQSVDSSHSGYPADTTNTFQQKPYISEPPKSPYHQSQPLVSPDIDAASTSQSNFTLGQNITRNSVTSGSYDKSSLSSLFQLVSDMNTSAEDNYMMTKTSQADFSNDIEIMKQTSDVSYTQQKDFITLEPPNKHSNTTPEPSNRPSNITLEPPNRHSNINFELPNRLTNTTLEASNKHSKTTLEPPNRHSNITLEPPNRYSNTILEASTRNSIAFELPNKNNTTEQLEEKNNSDINVDKPKVIYPPKVIHPCLGKQSRLKRLGFLQRCGNDDSPGQSPNLSYTYTFHVPTPVFKKLKFHLGEEARKHKFNLVRMHPMDARRYSLLKIGREIVKVSKLGPEDLAKYRVIFPVQPHLTSTDGSTNRVNLNIPTVSVDKSLGDSVSDTNSLSNFDTDFPPNKVAPPSSFHASQLNSRVRSNSSSSRTSQGFNFSRSLSANTDQRMGLSQQQNYGFFYHGNVNSTTFPIHSPMSSENVPGEFQYHPRGNFDQKDNVQSQTPSPQLQGSSYTSCQDYSRSQYYYQQSYCEQQQHQPYYHHMQQSPSQQAQECYNNSQTESKNDLRSPVQHGTSSIDSGCVIGHSDEITVTSTINNRVNAGKFDSHAETLASNLAADSLNEPSQSTRQCHCSKYSSHRQVNKGRRIKGKKHQFLLQKLTKRGEEKSYPNYLSSEPESVFLAKANKLPVKSSYHSTIQPVSSLANTSKRNTNSLEFNQHTSLCSYHHYKHFSPFQTNALKTLRQKKPIVQQQSKRILRNLKQRINWQNNLNASKKLSVYTHKLKQQKKRGRKVLKEGIHYVIIGKFKGDRIMLVKINKVELGPQDTVKASIYEDLARKDIVRRVPIDCLRKTEVDLHPRFGSTNTSITSQLNFGVSQSCKNDHNIYQYDKDKACLPDCTCQNLLNSESVEQGDEFFENNKTHFYSKVINDNVRKYYRSTTTTGNFFCQFQECYLRHKEAKDSQHPLDCTSHHMFFKGVKHSFFKSFQMKLLGNMKRHTSDYYSSSSDDEDDFLDAVIIKEKIRNSNQNLDYVKSFQFIDTETSKQSPVSCQTSFMDISPSALQVVYETIHHIAQHVEMKETQLDSMKSYTDLSEEEEVLVESDKDELVQKSDQNEIQVSPESGLIKTNYDLPSNPDGDKEKTGKDDFLKRQMAFFEDISSDSDSGDTIIMSNYQDQDVSIKCSTPLSTHLSNCNTRLKEPSVLHVPFHQSLQFGCDLASHIEATENKYLASETVSELRSDDVDNFSSDSLVEDKRTDVFETYQACSADKKSVTDIQVTDSEDMSQVTAFPKISIMTDPKTGIPVHSIKLYSRKKKSVVNMDHPADSSIKDTSTSIDTIKSGISKEGNLKETNSPNRNHSVSSDDVSPLTENTTYSRNKCLRQKKRIKYVFYPEELSTSDSSNSSSDDYEQSRKYKKGKRSKNIHFTDLKKKCAGSLSDDYKQVKTATKSRSSRGRKKKPGDGKLLKSLSLLHMATLANLTDTQGGEFMEVQASNYESSVDTVRHSTSTASPLETMSQVTPEVEVSPSSSNQKKTPGTERNTERLLHFNRSLKPGCNGASNLGSRPLPFSRLSSVSSTMPSSTLLNTTDVMQYSDQPVVNEDSSNANTLQLLETRRAQVNCASFSMKDILRLATSEDSLDSDSKDSMPLLRPPACKRAKVKSTTLSISDIVKLNNEDSYKNNYQDSSQCVTHDDSNTAMASCSSMSQHTVKTCLNDSLSLVTNQNKLSTLSTKSLINSDASSAALCTPLSLINNIKSTSTSVFALNEYKEQDQLVRNKPIKLGKNTCDLSSMKENSFQEQAFANTQSPFPKSVKPCSASDKSTSLKEIKEKCHVNKSIHHTQTTSADLITKDEPVEISHKDVSSSSSQYSTIPLVSTHSATIPRISITCDETVIRDNFNDTTSKSAVLELAPITTTVSENYSNNCLSCLQKPSSQGALNLSVCKKCHTNYSPITPTSPMSPADPQMFYTSPEFTSPYKKTKPLWYPWLTIKNNPAENSSRNYKENIYDITKNETKNSFTEVFKKKIYTDDGNVQIDNRAMSSAESDCFHMESKQNNSLVLQSPLNLSQNKPCRNTNINRCGAISKNMENTNVVLDNYQSPFHVYTPSTEVSQTIVTQNIANAQLVEEPSDVLQKKSMDTGNTARQSKSTTEISPTNKSSEMKKIPNTVNSGFESDVQIATNAPLSKNATRICICPSKPPPSYQAVLNDLHDYGFHKLHSAQPFFSNHEDLTNCPKELLGRVFKVESNRISALPPFSTFYQLIGISEWQNKFLSVNKLLSQTFKKSLKNLTHESEYRKLLSGNECIKLMPMKGAPLRSKVQRWLASNAKIKEPWAPLRNSAPVSTAVNSLGQTPPDTHLSHLNYAKSCEINQSLEDSFQIQPINDNTISSRQDRKENLNKVVNPDISQHHTFNVSPSVGEISQIDGPTPLNTFNFKVEQNNFLDSKSFHKCQNITVLSLELHIETRGDLKPDPELDPVLAVFYSVQDDSTLHQEIQTQTGLVIIDKARKEAVMRSQTASDLLSLSDSFRKQNPSSRDLYDCVEVDYVEDEAALLNFVIQLVQNFDPDILVGYEIQMLSWGYLVERAKNLNIDLHSGLLRAQEIKEKKIIVDRDLSELRVTGRIVLNLWQILRHEVTLNIYTFENASYHILHRRIPLYSFHSLTSWYSDSLQRWRVLEHYLKRVQGQLEMINQLDIIGKTSEFARIYGIEFYDVLSRGTQIRVESMMLRFAKAQNYVSVSPSISQRARQRAAECIPLTLEPESKYYTSPVVVLDFQSLYPSIMIAYNYCYSTCLGRLDCLDKINEGPFEFGCTSLNIKPSILKRVQKQVTISPNGVAFVKSSIRKGVLPKMLEEILSTRLMVKKSMKVHKDDKDLFRMLNARQLGLKLISNVTYGYTGASFSGRMPCIEVGDSIVRKARESLERAIEVVQTTSKWKAHVIYGDTDSLFIHFPGCTKEEAFVLGNEVADTITEMFPSPMKLKFEKVYLPCVLQTKKRYFGYMYETLDQKEPTFDAKGIETVRRDSCSAVSKILERTIKILFTTNDLSRVKSYIIRQLQKLLDGKVNFQDLIFAKEFRGMMGYKPAACVPSLEIARRRIKVDRRSEPRIGERVPYVIIIGSPGLALIQLVREPIELINDTTLRLNANYYITKHILPPLDRIFSLIGVNVQNWYQNMPKIIRVVPMVMTANTAKQGTISQFYTTSNCPICDVPTKRPVCESCCLDSQGVVFRLTRKMYTWDRTYQWLTQICSTCQGTQDKEQKCISLDCPILYRRNTAQRDLSRADYLQEILNKVLLQ</sequence>
<dbReference type="PRINTS" id="PR00106">
    <property type="entry name" value="DNAPOLB"/>
</dbReference>
<feature type="compositionally biased region" description="Polar residues" evidence="15">
    <location>
        <begin position="744"/>
        <end position="760"/>
    </location>
</feature>
<feature type="compositionally biased region" description="Polar residues" evidence="15">
    <location>
        <begin position="1575"/>
        <end position="1584"/>
    </location>
</feature>
<feature type="compositionally biased region" description="Polar residues" evidence="15">
    <location>
        <begin position="636"/>
        <end position="685"/>
    </location>
</feature>
<dbReference type="Proteomes" id="UP001165740">
    <property type="component" value="Chromosome 6"/>
</dbReference>
<dbReference type="InterPro" id="IPR017964">
    <property type="entry name" value="DNA-dir_DNA_pol_B_CS"/>
</dbReference>
<feature type="compositionally biased region" description="Polar residues" evidence="15">
    <location>
        <begin position="323"/>
        <end position="349"/>
    </location>
</feature>
<dbReference type="RefSeq" id="XP_055888765.1">
    <property type="nucleotide sequence ID" value="XM_056032790.1"/>
</dbReference>
<dbReference type="GO" id="GO:0005634">
    <property type="term" value="C:nucleus"/>
    <property type="evidence" value="ECO:0007669"/>
    <property type="project" value="TreeGrafter"/>
</dbReference>
<dbReference type="Pfam" id="PF03104">
    <property type="entry name" value="DNA_pol_B_exo1"/>
    <property type="match status" value="1"/>
</dbReference>
<feature type="compositionally biased region" description="Low complexity" evidence="15">
    <location>
        <begin position="1520"/>
        <end position="1541"/>
    </location>
</feature>
<feature type="region of interest" description="Disordered" evidence="15">
    <location>
        <begin position="2443"/>
        <end position="2477"/>
    </location>
</feature>
<evidence type="ECO:0000259" key="17">
    <source>
        <dbReference type="Pfam" id="PF03104"/>
    </source>
</evidence>
<dbReference type="FunFam" id="3.30.420.10:FF:000024">
    <property type="entry name" value="DNA polymerase zeta catalytic subunit"/>
    <property type="match status" value="1"/>
</dbReference>
<feature type="region of interest" description="Disordered" evidence="15">
    <location>
        <begin position="1487"/>
        <end position="1541"/>
    </location>
</feature>
<evidence type="ECO:0000256" key="11">
    <source>
        <dbReference type="ARBA" id="ARBA00023004"/>
    </source>
</evidence>
<dbReference type="FunFam" id="3.30.342.10:FF:000002">
    <property type="entry name" value="DNA polymerase zeta catalytic subunit isoform X1"/>
    <property type="match status" value="1"/>
</dbReference>
<feature type="region of interest" description="Disordered" evidence="15">
    <location>
        <begin position="323"/>
        <end position="353"/>
    </location>
</feature>
<proteinExistence type="inferred from homology"/>
<dbReference type="InterPro" id="IPR012337">
    <property type="entry name" value="RNaseH-like_sf"/>
</dbReference>
<dbReference type="PANTHER" id="PTHR45812:SF1">
    <property type="entry name" value="DNA POLYMERASE ZETA CATALYTIC SUBUNIT"/>
    <property type="match status" value="1"/>
</dbReference>
<evidence type="ECO:0000313" key="22">
    <source>
        <dbReference type="RefSeq" id="XP_055888765.1"/>
    </source>
</evidence>
<feature type="region of interest" description="Disordered" evidence="15">
    <location>
        <begin position="1575"/>
        <end position="1618"/>
    </location>
</feature>
<feature type="compositionally biased region" description="Polar residues" evidence="15">
    <location>
        <begin position="1028"/>
        <end position="1053"/>
    </location>
</feature>
<dbReference type="GO" id="GO:0000724">
    <property type="term" value="P:double-strand break repair via homologous recombination"/>
    <property type="evidence" value="ECO:0007669"/>
    <property type="project" value="TreeGrafter"/>
</dbReference>
<feature type="region of interest" description="Disordered" evidence="15">
    <location>
        <begin position="2543"/>
        <end position="2568"/>
    </location>
</feature>
<dbReference type="SUPFAM" id="SSF53098">
    <property type="entry name" value="Ribonuclease H-like"/>
    <property type="match status" value="2"/>
</dbReference>
<feature type="region of interest" description="Disordered" evidence="15">
    <location>
        <begin position="1287"/>
        <end position="1309"/>
    </location>
</feature>
<evidence type="ECO:0000256" key="4">
    <source>
        <dbReference type="ARBA" id="ARBA00021589"/>
    </source>
</evidence>
<dbReference type="GO" id="GO:0042276">
    <property type="term" value="P:error-prone translesion synthesis"/>
    <property type="evidence" value="ECO:0007669"/>
    <property type="project" value="TreeGrafter"/>
</dbReference>
<feature type="region of interest" description="Disordered" evidence="15">
    <location>
        <begin position="636"/>
        <end position="729"/>
    </location>
</feature>
<feature type="region of interest" description="Disordered" evidence="15">
    <location>
        <begin position="501"/>
        <end position="522"/>
    </location>
</feature>
<feature type="compositionally biased region" description="Polar residues" evidence="15">
    <location>
        <begin position="695"/>
        <end position="717"/>
    </location>
</feature>
<dbReference type="GO" id="GO:0046872">
    <property type="term" value="F:metal ion binding"/>
    <property type="evidence" value="ECO:0007669"/>
    <property type="project" value="UniProtKB-KW"/>
</dbReference>
<dbReference type="InterPro" id="IPR006172">
    <property type="entry name" value="DNA-dir_DNA_pol_B"/>
</dbReference>
<feature type="compositionally biased region" description="Polar residues" evidence="15">
    <location>
        <begin position="2602"/>
        <end position="2623"/>
    </location>
</feature>
<dbReference type="InterPro" id="IPR006134">
    <property type="entry name" value="DNA-dir_DNA_pol_B_multi_dom"/>
</dbReference>
<dbReference type="Pfam" id="PF24065">
    <property type="entry name" value="REV3_N"/>
    <property type="match status" value="1"/>
</dbReference>
<feature type="compositionally biased region" description="Polar residues" evidence="15">
    <location>
        <begin position="1115"/>
        <end position="1135"/>
    </location>
</feature>
<dbReference type="GO" id="GO:0003677">
    <property type="term" value="F:DNA binding"/>
    <property type="evidence" value="ECO:0007669"/>
    <property type="project" value="InterPro"/>
</dbReference>
<feature type="domain" description="C4-type zinc-finger of DNA polymerase delta" evidence="18">
    <location>
        <begin position="4305"/>
        <end position="4373"/>
    </location>
</feature>
<feature type="compositionally biased region" description="Polar residues" evidence="15">
    <location>
        <begin position="2453"/>
        <end position="2477"/>
    </location>
</feature>
<comment type="catalytic activity">
    <reaction evidence="14">
        <text>DNA(n) + a 2'-deoxyribonucleoside 5'-triphosphate = DNA(n+1) + diphosphate</text>
        <dbReference type="Rhea" id="RHEA:22508"/>
        <dbReference type="Rhea" id="RHEA-COMP:17339"/>
        <dbReference type="Rhea" id="RHEA-COMP:17340"/>
        <dbReference type="ChEBI" id="CHEBI:33019"/>
        <dbReference type="ChEBI" id="CHEBI:61560"/>
        <dbReference type="ChEBI" id="CHEBI:173112"/>
        <dbReference type="EC" id="2.7.7.7"/>
    </reaction>
</comment>
<feature type="compositionally biased region" description="Polar residues" evidence="15">
    <location>
        <begin position="576"/>
        <end position="612"/>
    </location>
</feature>
<feature type="domain" description="DNA polymerase zeta catalytic subunit N-terminal" evidence="20">
    <location>
        <begin position="1"/>
        <end position="55"/>
    </location>
</feature>
<keyword evidence="13" id="KW-0234">DNA repair</keyword>
<dbReference type="FunFam" id="1.10.132.60:FF:000005">
    <property type="entry name" value="Putative DNA polymerase zeta catalytic subunit"/>
    <property type="match status" value="1"/>
</dbReference>
<dbReference type="Pfam" id="PF24055">
    <property type="entry name" value="POL3_N"/>
    <property type="match status" value="1"/>
</dbReference>
<feature type="compositionally biased region" description="Polar residues" evidence="15">
    <location>
        <begin position="1491"/>
        <end position="1503"/>
    </location>
</feature>
<dbReference type="InterPro" id="IPR025687">
    <property type="entry name" value="Znf-C4pol"/>
</dbReference>
<feature type="compositionally biased region" description="Low complexity" evidence="15">
    <location>
        <begin position="761"/>
        <end position="772"/>
    </location>
</feature>
<feature type="compositionally biased region" description="Basic and acidic residues" evidence="15">
    <location>
        <begin position="2205"/>
        <end position="2217"/>
    </location>
</feature>
<dbReference type="Pfam" id="PF00136">
    <property type="entry name" value="DNA_pol_B"/>
    <property type="match status" value="1"/>
</dbReference>
<dbReference type="PANTHER" id="PTHR45812">
    <property type="entry name" value="DNA POLYMERASE ZETA CATALYTIC SUBUNIT"/>
    <property type="match status" value="1"/>
</dbReference>
<dbReference type="SUPFAM" id="SSF56672">
    <property type="entry name" value="DNA/RNA polymerases"/>
    <property type="match status" value="1"/>
</dbReference>
<feature type="compositionally biased region" description="Low complexity" evidence="15">
    <location>
        <begin position="2624"/>
        <end position="2633"/>
    </location>
</feature>
<dbReference type="SMART" id="SM00486">
    <property type="entry name" value="POLBc"/>
    <property type="match status" value="1"/>
</dbReference>
<evidence type="ECO:0000256" key="2">
    <source>
        <dbReference type="ARBA" id="ARBA00005755"/>
    </source>
</evidence>
<evidence type="ECO:0000256" key="3">
    <source>
        <dbReference type="ARBA" id="ARBA00012417"/>
    </source>
</evidence>
<dbReference type="GO" id="GO:0016035">
    <property type="term" value="C:zeta DNA polymerase complex"/>
    <property type="evidence" value="ECO:0007669"/>
    <property type="project" value="InterPro"/>
</dbReference>
<dbReference type="CDD" id="cd05778">
    <property type="entry name" value="DNA_polB_zeta_exo"/>
    <property type="match status" value="1"/>
</dbReference>
<protein>
    <recommendedName>
        <fullName evidence="4">DNA polymerase zeta catalytic subunit</fullName>
        <ecNumber evidence="3">2.7.7.7</ecNumber>
    </recommendedName>
</protein>
<keyword evidence="7" id="KW-0479">Metal-binding</keyword>
<evidence type="ECO:0000256" key="15">
    <source>
        <dbReference type="SAM" id="MobiDB-lite"/>
    </source>
</evidence>
<evidence type="ECO:0000256" key="14">
    <source>
        <dbReference type="ARBA" id="ARBA00049244"/>
    </source>
</evidence>
<evidence type="ECO:0000313" key="24">
    <source>
        <dbReference type="RefSeq" id="XP_055888767.1"/>
    </source>
</evidence>
<feature type="compositionally biased region" description="Polar residues" evidence="15">
    <location>
        <begin position="3241"/>
        <end position="3261"/>
    </location>
</feature>
<dbReference type="OrthoDB" id="2414538at2759"/>
<gene>
    <name evidence="22 23 24 25" type="primary">LOC106057776</name>
</gene>
<evidence type="ECO:0000256" key="10">
    <source>
        <dbReference type="ARBA" id="ARBA00022932"/>
    </source>
</evidence>
<reference evidence="22 23" key="1">
    <citation type="submission" date="2025-04" db="UniProtKB">
        <authorList>
            <consortium name="RefSeq"/>
        </authorList>
    </citation>
    <scope>IDENTIFICATION</scope>
</reference>
<evidence type="ECO:0000259" key="18">
    <source>
        <dbReference type="Pfam" id="PF14260"/>
    </source>
</evidence>
<feature type="region of interest" description="Disordered" evidence="15">
    <location>
        <begin position="1238"/>
        <end position="1272"/>
    </location>
</feature>
<dbReference type="InterPro" id="IPR006133">
    <property type="entry name" value="DNA-dir_DNA_pol_B_exonuc"/>
</dbReference>
<feature type="region of interest" description="Disordered" evidence="15">
    <location>
        <begin position="1115"/>
        <end position="1159"/>
    </location>
</feature>
<dbReference type="RefSeq" id="XP_055888768.1">
    <property type="nucleotide sequence ID" value="XM_056032793.1"/>
</dbReference>
<keyword evidence="9" id="KW-0862">Zinc</keyword>
<evidence type="ECO:0000256" key="7">
    <source>
        <dbReference type="ARBA" id="ARBA00022723"/>
    </source>
</evidence>
<feature type="compositionally biased region" description="Polar residues" evidence="15">
    <location>
        <begin position="1650"/>
        <end position="1665"/>
    </location>
</feature>
<dbReference type="Gene3D" id="3.30.342.10">
    <property type="entry name" value="DNA Polymerase, chain B, domain 1"/>
    <property type="match status" value="1"/>
</dbReference>
<dbReference type="InterPro" id="IPR056447">
    <property type="entry name" value="REV3_N"/>
</dbReference>
<feature type="region of interest" description="Disordered" evidence="15">
    <location>
        <begin position="2500"/>
        <end position="2524"/>
    </location>
</feature>
<keyword evidence="11" id="KW-0408">Iron</keyword>
<evidence type="ECO:0000256" key="13">
    <source>
        <dbReference type="ARBA" id="ARBA00023204"/>
    </source>
</evidence>
<dbReference type="GO" id="GO:0003887">
    <property type="term" value="F:DNA-directed DNA polymerase activity"/>
    <property type="evidence" value="ECO:0007669"/>
    <property type="project" value="UniProtKB-KW"/>
</dbReference>
<feature type="compositionally biased region" description="Polar residues" evidence="15">
    <location>
        <begin position="1293"/>
        <end position="1309"/>
    </location>
</feature>
<evidence type="ECO:0000313" key="21">
    <source>
        <dbReference type="Proteomes" id="UP001165740"/>
    </source>
</evidence>
<dbReference type="InterPro" id="IPR042087">
    <property type="entry name" value="DNA_pol_B_thumb"/>
</dbReference>
<dbReference type="Gene3D" id="3.90.1600.10">
    <property type="entry name" value="Palm domain of DNA polymerase"/>
    <property type="match status" value="1"/>
</dbReference>
<keyword evidence="12" id="KW-0411">Iron-sulfur</keyword>
<comment type="cofactor">
    <cofactor evidence="1">
        <name>[4Fe-4S] cluster</name>
        <dbReference type="ChEBI" id="CHEBI:49883"/>
    </cofactor>
</comment>
<dbReference type="InterPro" id="IPR043502">
    <property type="entry name" value="DNA/RNA_pol_sf"/>
</dbReference>
<dbReference type="EC" id="2.7.7.7" evidence="3"/>
<dbReference type="PROSITE" id="PS00116">
    <property type="entry name" value="DNA_POLYMERASE_B"/>
    <property type="match status" value="1"/>
</dbReference>
<evidence type="ECO:0000256" key="6">
    <source>
        <dbReference type="ARBA" id="ARBA00022695"/>
    </source>
</evidence>
<evidence type="ECO:0000313" key="23">
    <source>
        <dbReference type="RefSeq" id="XP_055888766.1"/>
    </source>
</evidence>
<evidence type="ECO:0000256" key="9">
    <source>
        <dbReference type="ARBA" id="ARBA00022833"/>
    </source>
</evidence>
<keyword evidence="21" id="KW-1185">Reference proteome</keyword>
<organism evidence="21 22">
    <name type="scientific">Biomphalaria glabrata</name>
    <name type="common">Bloodfluke planorb</name>
    <name type="synonym">Freshwater snail</name>
    <dbReference type="NCBI Taxonomy" id="6526"/>
    <lineage>
        <taxon>Eukaryota</taxon>
        <taxon>Metazoa</taxon>
        <taxon>Spiralia</taxon>
        <taxon>Lophotrochozoa</taxon>
        <taxon>Mollusca</taxon>
        <taxon>Gastropoda</taxon>
        <taxon>Heterobranchia</taxon>
        <taxon>Euthyneura</taxon>
        <taxon>Panpulmonata</taxon>
        <taxon>Hygrophila</taxon>
        <taxon>Lymnaeoidea</taxon>
        <taxon>Planorbidae</taxon>
        <taxon>Biomphalaria</taxon>
    </lineage>
</organism>
<feature type="domain" description="DNA polymerase delta/zeta catalytic subunit N-terminal" evidence="19">
    <location>
        <begin position="56"/>
        <end position="133"/>
    </location>
</feature>
<keyword evidence="10" id="KW-0239">DNA-directed DNA polymerase</keyword>
<evidence type="ECO:0000259" key="16">
    <source>
        <dbReference type="Pfam" id="PF00136"/>
    </source>
</evidence>
<name>A0A9W3ANF1_BIOGL</name>
<keyword evidence="6" id="KW-0548">Nucleotidyltransferase</keyword>
<accession>A0A9W3ANF1</accession>
<feature type="region of interest" description="Disordered" evidence="15">
    <location>
        <begin position="997"/>
        <end position="1092"/>
    </location>
</feature>
<dbReference type="FunFam" id="1.10.287.690:FF:000002">
    <property type="entry name" value="DNA polymerase zeta"/>
    <property type="match status" value="1"/>
</dbReference>
<feature type="region of interest" description="Disordered" evidence="15">
    <location>
        <begin position="576"/>
        <end position="614"/>
    </location>
</feature>
<dbReference type="CDD" id="cd05534">
    <property type="entry name" value="POLBc_zeta"/>
    <property type="match status" value="1"/>
</dbReference>
<keyword evidence="5" id="KW-0808">Transferase</keyword>
<feature type="region of interest" description="Disordered" evidence="15">
    <location>
        <begin position="2602"/>
        <end position="2643"/>
    </location>
</feature>
<keyword evidence="8" id="KW-0227">DNA damage</keyword>
<dbReference type="InterPro" id="IPR056435">
    <property type="entry name" value="DPOD/Z_N"/>
</dbReference>
<feature type="region of interest" description="Disordered" evidence="15">
    <location>
        <begin position="2203"/>
        <end position="2247"/>
    </location>
</feature>
<comment type="similarity">
    <text evidence="2">Belongs to the DNA polymerase type-B family.</text>
</comment>
<dbReference type="RefSeq" id="XP_055888767.1">
    <property type="nucleotide sequence ID" value="XM_056032792.1"/>
</dbReference>
<dbReference type="Gene3D" id="3.30.420.10">
    <property type="entry name" value="Ribonuclease H-like superfamily/Ribonuclease H"/>
    <property type="match status" value="1"/>
</dbReference>
<evidence type="ECO:0000256" key="8">
    <source>
        <dbReference type="ARBA" id="ARBA00022763"/>
    </source>
</evidence>